<evidence type="ECO:0000313" key="3">
    <source>
        <dbReference type="Proteomes" id="UP000692954"/>
    </source>
</evidence>
<dbReference type="AlphaFoldDB" id="A0A8S1LUN3"/>
<accession>A0A8S1LUN3</accession>
<keyword evidence="3" id="KW-1185">Reference proteome</keyword>
<proteinExistence type="predicted"/>
<name>A0A8S1LUN3_9CILI</name>
<evidence type="ECO:0008006" key="4">
    <source>
        <dbReference type="Google" id="ProtNLM"/>
    </source>
</evidence>
<dbReference type="PANTHER" id="PTHR31398:SF0">
    <property type="entry name" value="MEIOTIC NUCLEAR DIVISION PROTEIN 1 HOMOLOG"/>
    <property type="match status" value="1"/>
</dbReference>
<evidence type="ECO:0000313" key="2">
    <source>
        <dbReference type="EMBL" id="CAD8071177.1"/>
    </source>
</evidence>
<dbReference type="GO" id="GO:0007131">
    <property type="term" value="P:reciprocal meiotic recombination"/>
    <property type="evidence" value="ECO:0007669"/>
    <property type="project" value="TreeGrafter"/>
</dbReference>
<dbReference type="OrthoDB" id="298603at2759"/>
<organism evidence="2 3">
    <name type="scientific">Paramecium sonneborni</name>
    <dbReference type="NCBI Taxonomy" id="65129"/>
    <lineage>
        <taxon>Eukaryota</taxon>
        <taxon>Sar</taxon>
        <taxon>Alveolata</taxon>
        <taxon>Ciliophora</taxon>
        <taxon>Intramacronucleata</taxon>
        <taxon>Oligohymenophorea</taxon>
        <taxon>Peniculida</taxon>
        <taxon>Parameciidae</taxon>
        <taxon>Paramecium</taxon>
    </lineage>
</organism>
<dbReference type="GO" id="GO:0005634">
    <property type="term" value="C:nucleus"/>
    <property type="evidence" value="ECO:0007669"/>
    <property type="project" value="TreeGrafter"/>
</dbReference>
<feature type="transmembrane region" description="Helical" evidence="1">
    <location>
        <begin position="44"/>
        <end position="62"/>
    </location>
</feature>
<protein>
    <recommendedName>
        <fullName evidence="4">Transmembrane protein</fullName>
    </recommendedName>
</protein>
<dbReference type="EMBL" id="CAJJDN010000027">
    <property type="protein sequence ID" value="CAD8071177.1"/>
    <property type="molecule type" value="Genomic_DNA"/>
</dbReference>
<sequence length="590" mass="68796">MPKIFENISKAFLKLKNEFAYQLDIFGQLPSFTVLNRSKYTSKLGFLLSLLIGTLSAYYLIIEITSMISKSKPSIYQTEVQVIETDSYYLNDQNFTLAISIANRFSQPLIGINKYFNLNVSQCTRERIRDQITGNLTVTLKCVEMPIEPCNMSHFTTDLQKEYFKTIRFGGVQCINRDYLKMNPPVLKGQFNALEYKYLYIQFTTCKNTTNQQNCAPQEEIDDVLQAGHYNVYKTDYLSQLDHPGQPYKQIITNEFTGFSSSTSKTIVQQYRIIQTKTDEGLIWEEENIQRNIQQTEWREISDFYNQQYLVLHIVRLDFKQTNNLRTYIKLQTILAKLGGILQIFIMFVAIISKPIIENLMKLEIANSLFRFDQLEKEVQTQTKTQVIQTEREFQSPMNIENKQNEILNNRKNQKLNNSFIDTFLIIFGLQKEKNQQFLKAKKKIIKNLDIVTILKRLQEIDLLKKILFTKEQIEILKNLPPPLINSKAVVCQRLTEVDLEKDNKTNISPLQCQQIKYTQSPFIPKLIPALSKSYIDNQLQQYLDNCNDQSKNKGRFSNSILRSPCTPASNIQLYKCDEIDEPTPQKPKK</sequence>
<comment type="caution">
    <text evidence="2">The sequence shown here is derived from an EMBL/GenBank/DDBJ whole genome shotgun (WGS) entry which is preliminary data.</text>
</comment>
<dbReference type="Proteomes" id="UP000692954">
    <property type="component" value="Unassembled WGS sequence"/>
</dbReference>
<keyword evidence="1" id="KW-0812">Transmembrane</keyword>
<keyword evidence="1" id="KW-1133">Transmembrane helix</keyword>
<reference evidence="2" key="1">
    <citation type="submission" date="2021-01" db="EMBL/GenBank/DDBJ databases">
        <authorList>
            <consortium name="Genoscope - CEA"/>
            <person name="William W."/>
        </authorList>
    </citation>
    <scope>NUCLEOTIDE SEQUENCE</scope>
</reference>
<keyword evidence="1" id="KW-0472">Membrane</keyword>
<gene>
    <name evidence="2" type="ORF">PSON_ATCC_30995.1.T0270392</name>
</gene>
<dbReference type="PANTHER" id="PTHR31398">
    <property type="entry name" value="MEIOTIC NUCLEAR DIVISION PROTEIN 1 HOMOLOG"/>
    <property type="match status" value="1"/>
</dbReference>
<evidence type="ECO:0000256" key="1">
    <source>
        <dbReference type="SAM" id="Phobius"/>
    </source>
</evidence>